<keyword evidence="3" id="KW-1185">Reference proteome</keyword>
<sequence length="288" mass="32392">MSPSYSRLIVAAQVLLAATGAARAQTNDTIPVNKHQYSLFNPTPRKYMRPLVPDRPGITDSPYTVDAGHFQLENDGFRLINGREGQSRDRELYLSHVLLKLGLTDKTDVQLQVNSYSINKHWETPSTASPERQAGFGDLTFRVKRNILGDDNKPFALAVLGLVRLPTGGTLGEGGTEVGFSVPAVYKLPHNWNVGGQVAGVWSYDRETTSHFMLLTPTFTIDREFTKWLEGFAEIVGYWDMRQSAWRSSINLGPQFDIGDNLQLDFGTHLPLNHQTDREYFIGFSFRR</sequence>
<proteinExistence type="predicted"/>
<evidence type="ECO:0000313" key="2">
    <source>
        <dbReference type="EMBL" id="GGE98367.1"/>
    </source>
</evidence>
<evidence type="ECO:0000256" key="1">
    <source>
        <dbReference type="SAM" id="SignalP"/>
    </source>
</evidence>
<feature type="chain" id="PRO_5047284700" description="Transporter" evidence="1">
    <location>
        <begin position="25"/>
        <end position="288"/>
    </location>
</feature>
<name>A0ABQ1TMB2_9BACT</name>
<feature type="signal peptide" evidence="1">
    <location>
        <begin position="1"/>
        <end position="24"/>
    </location>
</feature>
<protein>
    <recommendedName>
        <fullName evidence="4">Transporter</fullName>
    </recommendedName>
</protein>
<evidence type="ECO:0000313" key="3">
    <source>
        <dbReference type="Proteomes" id="UP000632273"/>
    </source>
</evidence>
<comment type="caution">
    <text evidence="2">The sequence shown here is derived from an EMBL/GenBank/DDBJ whole genome shotgun (WGS) entry which is preliminary data.</text>
</comment>
<organism evidence="2 3">
    <name type="scientific">Hymenobacter cavernae</name>
    <dbReference type="NCBI Taxonomy" id="2044852"/>
    <lineage>
        <taxon>Bacteria</taxon>
        <taxon>Pseudomonadati</taxon>
        <taxon>Bacteroidota</taxon>
        <taxon>Cytophagia</taxon>
        <taxon>Cytophagales</taxon>
        <taxon>Hymenobacteraceae</taxon>
        <taxon>Hymenobacter</taxon>
    </lineage>
</organism>
<dbReference type="Pfam" id="PF13557">
    <property type="entry name" value="Phenol_MetA_deg"/>
    <property type="match status" value="1"/>
</dbReference>
<keyword evidence="1" id="KW-0732">Signal</keyword>
<dbReference type="RefSeq" id="WP_188810863.1">
    <property type="nucleotide sequence ID" value="NZ_BMHT01000001.1"/>
</dbReference>
<dbReference type="EMBL" id="BMHT01000001">
    <property type="protein sequence ID" value="GGE98367.1"/>
    <property type="molecule type" value="Genomic_DNA"/>
</dbReference>
<reference evidence="3" key="1">
    <citation type="journal article" date="2019" name="Int. J. Syst. Evol. Microbiol.">
        <title>The Global Catalogue of Microorganisms (GCM) 10K type strain sequencing project: providing services to taxonomists for standard genome sequencing and annotation.</title>
        <authorList>
            <consortium name="The Broad Institute Genomics Platform"/>
            <consortium name="The Broad Institute Genome Sequencing Center for Infectious Disease"/>
            <person name="Wu L."/>
            <person name="Ma J."/>
        </authorList>
    </citation>
    <scope>NUCLEOTIDE SEQUENCE [LARGE SCALE GENOMIC DNA]</scope>
    <source>
        <strain evidence="3">CGMCC 1.15197</strain>
    </source>
</reference>
<accession>A0ABQ1TMB2</accession>
<gene>
    <name evidence="2" type="ORF">GCM10011383_06470</name>
</gene>
<dbReference type="Proteomes" id="UP000632273">
    <property type="component" value="Unassembled WGS sequence"/>
</dbReference>
<evidence type="ECO:0008006" key="4">
    <source>
        <dbReference type="Google" id="ProtNLM"/>
    </source>
</evidence>
<dbReference type="InterPro" id="IPR025737">
    <property type="entry name" value="FApF"/>
</dbReference>